<dbReference type="STRING" id="488533.SAMN04487960_109171"/>
<name>A0A1H3BVL7_9GAMM</name>
<reference evidence="2 3" key="1">
    <citation type="submission" date="2016-10" db="EMBL/GenBank/DDBJ databases">
        <authorList>
            <person name="de Groot N.N."/>
        </authorList>
    </citation>
    <scope>NUCLEOTIDE SEQUENCE [LARGE SCALE GENOMIC DNA]</scope>
    <source>
        <strain evidence="2 3">CGMCC 1.7059</strain>
    </source>
</reference>
<evidence type="ECO:0000313" key="3">
    <source>
        <dbReference type="Proteomes" id="UP000199675"/>
    </source>
</evidence>
<feature type="transmembrane region" description="Helical" evidence="1">
    <location>
        <begin position="45"/>
        <end position="64"/>
    </location>
</feature>
<sequence length="149" mass="16056">MVASITFVLGLAYCFIGMGLIGYVGHEVSLPNEGFFSNYPWLFNLLSSLVVEIVTAIVPALIIVRLNHKNGMALATAGAAVIVPLTIYFLYLDFAITDQLSGHDLLSTIIAATVSTLIFIGVLPLVIACMKKVSVLTRQGREQYKPPAV</sequence>
<keyword evidence="1" id="KW-0812">Transmembrane</keyword>
<evidence type="ECO:0000313" key="2">
    <source>
        <dbReference type="EMBL" id="SDX45688.1"/>
    </source>
</evidence>
<protein>
    <submittedName>
        <fullName evidence="2">Uncharacterized protein</fullName>
    </submittedName>
</protein>
<dbReference type="EMBL" id="FNNE01000009">
    <property type="protein sequence ID" value="SDX45688.1"/>
    <property type="molecule type" value="Genomic_DNA"/>
</dbReference>
<feature type="transmembrane region" description="Helical" evidence="1">
    <location>
        <begin position="71"/>
        <end position="91"/>
    </location>
</feature>
<feature type="transmembrane region" description="Helical" evidence="1">
    <location>
        <begin position="106"/>
        <end position="129"/>
    </location>
</feature>
<accession>A0A1H3BVL7</accession>
<dbReference type="RefSeq" id="WP_091816276.1">
    <property type="nucleotide sequence ID" value="NZ_FNNE01000009.1"/>
</dbReference>
<feature type="transmembrane region" description="Helical" evidence="1">
    <location>
        <begin position="7"/>
        <end position="25"/>
    </location>
</feature>
<organism evidence="2 3">
    <name type="scientific">Marinobacter mobilis</name>
    <dbReference type="NCBI Taxonomy" id="488533"/>
    <lineage>
        <taxon>Bacteria</taxon>
        <taxon>Pseudomonadati</taxon>
        <taxon>Pseudomonadota</taxon>
        <taxon>Gammaproteobacteria</taxon>
        <taxon>Pseudomonadales</taxon>
        <taxon>Marinobacteraceae</taxon>
        <taxon>Marinobacter</taxon>
    </lineage>
</organism>
<keyword evidence="1" id="KW-0472">Membrane</keyword>
<evidence type="ECO:0000256" key="1">
    <source>
        <dbReference type="SAM" id="Phobius"/>
    </source>
</evidence>
<dbReference type="Proteomes" id="UP000199675">
    <property type="component" value="Unassembled WGS sequence"/>
</dbReference>
<keyword evidence="1" id="KW-1133">Transmembrane helix</keyword>
<proteinExistence type="predicted"/>
<keyword evidence="3" id="KW-1185">Reference proteome</keyword>
<dbReference type="AlphaFoldDB" id="A0A1H3BVL7"/>
<gene>
    <name evidence="2" type="ORF">SAMN04487960_109171</name>
</gene>
<dbReference type="OrthoDB" id="6368325at2"/>